<dbReference type="Pfam" id="PF04434">
    <property type="entry name" value="SWIM"/>
    <property type="match status" value="1"/>
</dbReference>
<feature type="coiled-coil region" evidence="2">
    <location>
        <begin position="191"/>
        <end position="218"/>
    </location>
</feature>
<dbReference type="EMBL" id="FQNC01000044">
    <property type="protein sequence ID" value="SGY56184.1"/>
    <property type="molecule type" value="Genomic_DNA"/>
</dbReference>
<organism evidence="4 5">
    <name type="scientific">Microbotryum silenes-dioicae</name>
    <dbReference type="NCBI Taxonomy" id="796604"/>
    <lineage>
        <taxon>Eukaryota</taxon>
        <taxon>Fungi</taxon>
        <taxon>Dikarya</taxon>
        <taxon>Basidiomycota</taxon>
        <taxon>Pucciniomycotina</taxon>
        <taxon>Microbotryomycetes</taxon>
        <taxon>Microbotryales</taxon>
        <taxon>Microbotryaceae</taxon>
        <taxon>Microbotryum</taxon>
    </lineage>
</organism>
<dbReference type="AlphaFoldDB" id="A0A2X0MA56"/>
<dbReference type="InterPro" id="IPR007527">
    <property type="entry name" value="Znf_SWIM"/>
</dbReference>
<dbReference type="GO" id="GO:0008270">
    <property type="term" value="F:zinc ion binding"/>
    <property type="evidence" value="ECO:0007669"/>
    <property type="project" value="UniProtKB-KW"/>
</dbReference>
<protein>
    <submittedName>
        <fullName evidence="4">BQ5605_C006g04113 protein</fullName>
    </submittedName>
</protein>
<keyword evidence="2" id="KW-0175">Coiled coil</keyword>
<sequence>MGNCSSPHRSGTRLKDQRRRVMLEKCICKWAGSPRAVAESLVSCLGEATADGSAHPHPHNGAEPAYRQEITLIVTGFVRRRSSKAETQGQNTAQSIEWSRANHMVTEMDGYDGDIYVTSFGEDEQEDEDSTFIETSYTVGLNPTDSSVISTCDCPDFVRHMFPCKHMWLAAPIPNSTAEHEDRIQLYRRLAEEAGRVHAKLLRTLQELEADKGRYEEYGETGASRGFEDEFVM</sequence>
<keyword evidence="1" id="KW-0863">Zinc-finger</keyword>
<evidence type="ECO:0000259" key="3">
    <source>
        <dbReference type="PROSITE" id="PS50966"/>
    </source>
</evidence>
<proteinExistence type="predicted"/>
<dbReference type="PROSITE" id="PS50966">
    <property type="entry name" value="ZF_SWIM"/>
    <property type="match status" value="1"/>
</dbReference>
<evidence type="ECO:0000256" key="2">
    <source>
        <dbReference type="SAM" id="Coils"/>
    </source>
</evidence>
<keyword evidence="1" id="KW-0479">Metal-binding</keyword>
<gene>
    <name evidence="4" type="primary">BQ5605_C006g04113</name>
    <name evidence="4" type="ORF">BQ5605_C006G04113</name>
</gene>
<accession>A0A2X0MA56</accession>
<evidence type="ECO:0000256" key="1">
    <source>
        <dbReference type="PROSITE-ProRule" id="PRU00325"/>
    </source>
</evidence>
<evidence type="ECO:0000313" key="4">
    <source>
        <dbReference type="EMBL" id="SGY56184.1"/>
    </source>
</evidence>
<feature type="domain" description="SWIM-type" evidence="3">
    <location>
        <begin position="137"/>
        <end position="175"/>
    </location>
</feature>
<keyword evidence="5" id="KW-1185">Reference proteome</keyword>
<evidence type="ECO:0000313" key="5">
    <source>
        <dbReference type="Proteomes" id="UP000249464"/>
    </source>
</evidence>
<reference evidence="4 5" key="1">
    <citation type="submission" date="2016-11" db="EMBL/GenBank/DDBJ databases">
        <authorList>
            <person name="Jaros S."/>
            <person name="Januszkiewicz K."/>
            <person name="Wedrychowicz H."/>
        </authorList>
    </citation>
    <scope>NUCLEOTIDE SEQUENCE [LARGE SCALE GENOMIC DNA]</scope>
</reference>
<name>A0A2X0MA56_9BASI</name>
<keyword evidence="1" id="KW-0862">Zinc</keyword>
<dbReference type="Proteomes" id="UP000249464">
    <property type="component" value="Unassembled WGS sequence"/>
</dbReference>